<comment type="caution">
    <text evidence="2">The sequence shown here is derived from an EMBL/GenBank/DDBJ whole genome shotgun (WGS) entry which is preliminary data.</text>
</comment>
<keyword evidence="3" id="KW-1185">Reference proteome</keyword>
<feature type="transmembrane region" description="Helical" evidence="1">
    <location>
        <begin position="12"/>
        <end position="37"/>
    </location>
</feature>
<organism evidence="2 3">
    <name type="scientific">Streptomyces katrae</name>
    <dbReference type="NCBI Taxonomy" id="68223"/>
    <lineage>
        <taxon>Bacteria</taxon>
        <taxon>Bacillati</taxon>
        <taxon>Actinomycetota</taxon>
        <taxon>Actinomycetes</taxon>
        <taxon>Kitasatosporales</taxon>
        <taxon>Streptomycetaceae</taxon>
        <taxon>Streptomyces</taxon>
    </lineage>
</organism>
<dbReference type="AlphaFoldDB" id="A0A0F4IX13"/>
<accession>A0A0F4IX13</accession>
<protein>
    <submittedName>
        <fullName evidence="2">Membrane protein</fullName>
    </submittedName>
</protein>
<keyword evidence="1" id="KW-0812">Transmembrane</keyword>
<dbReference type="EMBL" id="JZWV01000923">
    <property type="protein sequence ID" value="KJY26585.1"/>
    <property type="molecule type" value="Genomic_DNA"/>
</dbReference>
<reference evidence="2 3" key="1">
    <citation type="submission" date="2015-02" db="EMBL/GenBank/DDBJ databases">
        <authorList>
            <person name="Ju K.-S."/>
            <person name="Doroghazi J.R."/>
            <person name="Metcalf W."/>
        </authorList>
    </citation>
    <scope>NUCLEOTIDE SEQUENCE [LARGE SCALE GENOMIC DNA]</scope>
    <source>
        <strain evidence="2 3">NRRL ISP-5550</strain>
    </source>
</reference>
<dbReference type="Proteomes" id="UP000033551">
    <property type="component" value="Unassembled WGS sequence"/>
</dbReference>
<evidence type="ECO:0000256" key="1">
    <source>
        <dbReference type="SAM" id="Phobius"/>
    </source>
</evidence>
<sequence length="101" mass="11157">MYADRSAGRHRAGWSAGRLVALAADIVALIIVVWIVLDLLDANRSNDVVQWFHDAATWLAGWSLDIFHLSRHWAQVIVGYGVAAVVYLVAGHALARLLQRV</sequence>
<dbReference type="OrthoDB" id="3481760at2"/>
<keyword evidence="1" id="KW-1133">Transmembrane helix</keyword>
<dbReference type="PATRIC" id="fig|68223.7.peg.2315"/>
<keyword evidence="1" id="KW-0472">Membrane</keyword>
<gene>
    <name evidence="2" type="ORF">VR44_29690</name>
</gene>
<name>A0A0F4IX13_9ACTN</name>
<feature type="transmembrane region" description="Helical" evidence="1">
    <location>
        <begin position="73"/>
        <end position="95"/>
    </location>
</feature>
<evidence type="ECO:0000313" key="2">
    <source>
        <dbReference type="EMBL" id="KJY26585.1"/>
    </source>
</evidence>
<evidence type="ECO:0000313" key="3">
    <source>
        <dbReference type="Proteomes" id="UP000033551"/>
    </source>
</evidence>
<proteinExistence type="predicted"/>
<dbReference type="RefSeq" id="WP_045950706.1">
    <property type="nucleotide sequence ID" value="NZ_JZWV01000923.1"/>
</dbReference>